<evidence type="ECO:0000256" key="6">
    <source>
        <dbReference type="RuleBase" id="RU368091"/>
    </source>
</evidence>
<dbReference type="GO" id="GO:0006508">
    <property type="term" value="P:proteolysis"/>
    <property type="evidence" value="ECO:0007669"/>
    <property type="project" value="UniProtKB-KW"/>
</dbReference>
<evidence type="ECO:0000259" key="8">
    <source>
        <dbReference type="Pfam" id="PF08439"/>
    </source>
</evidence>
<dbReference type="InterPro" id="IPR001567">
    <property type="entry name" value="Pept_M3A_M3B_dom"/>
</dbReference>
<keyword evidence="1 6" id="KW-0645">Protease</keyword>
<dbReference type="STRING" id="215200.SAMN05216454_103153"/>
<dbReference type="EMBL" id="FODF01000003">
    <property type="protein sequence ID" value="SEN41641.1"/>
    <property type="molecule type" value="Genomic_DNA"/>
</dbReference>
<keyword evidence="2 6" id="KW-0479">Metal-binding</keyword>
<dbReference type="CDD" id="cd09608">
    <property type="entry name" value="M3B_PepF"/>
    <property type="match status" value="1"/>
</dbReference>
<dbReference type="Proteomes" id="UP000199512">
    <property type="component" value="Unassembled WGS sequence"/>
</dbReference>
<dbReference type="RefSeq" id="WP_091974623.1">
    <property type="nucleotide sequence ID" value="NZ_CAUWDX010000013.1"/>
</dbReference>
<evidence type="ECO:0000256" key="4">
    <source>
        <dbReference type="ARBA" id="ARBA00022833"/>
    </source>
</evidence>
<dbReference type="Pfam" id="PF01432">
    <property type="entry name" value="Peptidase_M3"/>
    <property type="match status" value="1"/>
</dbReference>
<protein>
    <recommendedName>
        <fullName evidence="6">Oligopeptidase F</fullName>
        <ecNumber evidence="6">3.4.24.-</ecNumber>
    </recommendedName>
</protein>
<accession>A0A1H8GBW4</accession>
<dbReference type="GO" id="GO:0006518">
    <property type="term" value="P:peptide metabolic process"/>
    <property type="evidence" value="ECO:0007669"/>
    <property type="project" value="TreeGrafter"/>
</dbReference>
<dbReference type="GO" id="GO:0046872">
    <property type="term" value="F:metal ion binding"/>
    <property type="evidence" value="ECO:0007669"/>
    <property type="project" value="UniProtKB-UniRule"/>
</dbReference>
<evidence type="ECO:0000313" key="9">
    <source>
        <dbReference type="EMBL" id="SEN41641.1"/>
    </source>
</evidence>
<feature type="domain" description="Peptidase M3A/M3B catalytic" evidence="7">
    <location>
        <begin position="201"/>
        <end position="579"/>
    </location>
</feature>
<dbReference type="PANTHER" id="PTHR11804:SF84">
    <property type="entry name" value="SACCHAROLYSIN"/>
    <property type="match status" value="1"/>
</dbReference>
<dbReference type="Gene3D" id="1.10.1370.20">
    <property type="entry name" value="Oligoendopeptidase f, C-terminal domain"/>
    <property type="match status" value="1"/>
</dbReference>
<gene>
    <name evidence="9" type="ORF">SAMN05216454_103153</name>
</gene>
<comment type="similarity">
    <text evidence="6">Belongs to the peptidase M3B family.</text>
</comment>
<name>A0A1H8GBW4_9FIRM</name>
<keyword evidence="4 6" id="KW-0862">Zinc</keyword>
<comment type="cofactor">
    <cofactor evidence="6">
        <name>Zn(2+)</name>
        <dbReference type="ChEBI" id="CHEBI:29105"/>
    </cofactor>
    <text evidence="6">Binds 1 zinc ion.</text>
</comment>
<dbReference type="EC" id="3.4.24.-" evidence="6"/>
<feature type="domain" description="Oligopeptidase F N-terminal" evidence="8">
    <location>
        <begin position="112"/>
        <end position="180"/>
    </location>
</feature>
<dbReference type="SUPFAM" id="SSF55486">
    <property type="entry name" value="Metalloproteases ('zincins'), catalytic domain"/>
    <property type="match status" value="1"/>
</dbReference>
<dbReference type="InterPro" id="IPR042088">
    <property type="entry name" value="OligoPept_F_C"/>
</dbReference>
<dbReference type="NCBIfam" id="TIGR00181">
    <property type="entry name" value="pepF"/>
    <property type="match status" value="1"/>
</dbReference>
<evidence type="ECO:0000256" key="5">
    <source>
        <dbReference type="ARBA" id="ARBA00023049"/>
    </source>
</evidence>
<dbReference type="Gene3D" id="1.10.287.830">
    <property type="entry name" value="putative peptidase helix hairpin domain like"/>
    <property type="match status" value="1"/>
</dbReference>
<organism evidence="9 10">
    <name type="scientific">Peptostreptococcus russellii</name>
    <dbReference type="NCBI Taxonomy" id="215200"/>
    <lineage>
        <taxon>Bacteria</taxon>
        <taxon>Bacillati</taxon>
        <taxon>Bacillota</taxon>
        <taxon>Clostridia</taxon>
        <taxon>Peptostreptococcales</taxon>
        <taxon>Peptostreptococcaceae</taxon>
        <taxon>Peptostreptococcus</taxon>
    </lineage>
</organism>
<dbReference type="InterPro" id="IPR045090">
    <property type="entry name" value="Pept_M3A_M3B"/>
</dbReference>
<dbReference type="InterPro" id="IPR004438">
    <property type="entry name" value="Peptidase_M3B"/>
</dbReference>
<dbReference type="AlphaFoldDB" id="A0A1H8GBW4"/>
<keyword evidence="10" id="KW-1185">Reference proteome</keyword>
<proteinExistence type="inferred from homology"/>
<evidence type="ECO:0000256" key="1">
    <source>
        <dbReference type="ARBA" id="ARBA00022670"/>
    </source>
</evidence>
<dbReference type="InterPro" id="IPR013647">
    <property type="entry name" value="OligopepF_N_dom"/>
</dbReference>
<evidence type="ECO:0000256" key="2">
    <source>
        <dbReference type="ARBA" id="ARBA00022723"/>
    </source>
</evidence>
<reference evidence="9 10" key="1">
    <citation type="submission" date="2016-10" db="EMBL/GenBank/DDBJ databases">
        <authorList>
            <person name="de Groot N.N."/>
        </authorList>
    </citation>
    <scope>NUCLEOTIDE SEQUENCE [LARGE SCALE GENOMIC DNA]</scope>
    <source>
        <strain evidence="9 10">Calf135</strain>
    </source>
</reference>
<dbReference type="OrthoDB" id="9766487at2"/>
<keyword evidence="5 6" id="KW-0482">Metalloprotease</keyword>
<dbReference type="PANTHER" id="PTHR11804">
    <property type="entry name" value="PROTEASE M3 THIMET OLIGOPEPTIDASE-RELATED"/>
    <property type="match status" value="1"/>
</dbReference>
<dbReference type="GO" id="GO:0004222">
    <property type="term" value="F:metalloendopeptidase activity"/>
    <property type="evidence" value="ECO:0007669"/>
    <property type="project" value="UniProtKB-UniRule"/>
</dbReference>
<evidence type="ECO:0000259" key="7">
    <source>
        <dbReference type="Pfam" id="PF01432"/>
    </source>
</evidence>
<keyword evidence="3 6" id="KW-0378">Hydrolase</keyword>
<dbReference type="Gene3D" id="1.20.140.70">
    <property type="entry name" value="Oligopeptidase f, N-terminal domain"/>
    <property type="match status" value="1"/>
</dbReference>
<sequence>MGRNRKEIDNKFKWDLEKMYQSREEIEKDIEYIEKSYKEIEKYKSKMNESVDSFYNVIKLMEDSSRKLEYLYTYTHMKHHEDTRINENLADSTKSEMVESEYSKATAFIIPEILGMEEKTLNKYMEDERLIPYKRMIDEILRMKPHTLSEKEEELLAAVSELTDVPENTYEMLCFADMEFPEIKDEEGNKVRLDHFNYSTYIKSKDERVRKEAFEAEFSTYEKYKNTMASTLFAAIKGEIFNARTRKYHSALEASLFADDISVEVYNNLIKSVDENIGSLNRYLEIKKKYFNLEELHMYDLYVAMAKDFKMDIPFERAKEIILEALKPMGEDYVNLIKKAFEERWIDVYENEGKKGGAYSWGCYDSHPYILMGYTDDLNSMFTLIHELGHSMHSYLSHTNQPYIDSSYKIFVAEVASTVNEILLIKYLLKNAKSKEEKIYYLNYYLEQYRTTVYRQTLFAEFEKICHENVEAGNPMTAEDFNKVYFDLNKKYYGQVCIVDELSSVEWARIPHFYSNFYVYKYATGFSAASVLSDKILNEEGAVERYIDFLKSGGSDYPLELLRKAGVDMKKKEAVDGALKIFDRTVSELEELLQD</sequence>
<comment type="function">
    <text evidence="6">Has oligopeptidase activity and degrades a variety of small bioactive peptides.</text>
</comment>
<dbReference type="Pfam" id="PF08439">
    <property type="entry name" value="Peptidase_M3_N"/>
    <property type="match status" value="1"/>
</dbReference>
<evidence type="ECO:0000256" key="3">
    <source>
        <dbReference type="ARBA" id="ARBA00022801"/>
    </source>
</evidence>
<evidence type="ECO:0000313" key="10">
    <source>
        <dbReference type="Proteomes" id="UP000199512"/>
    </source>
</evidence>